<sequence>MEQLCWICSPSMIQRKYELVLRGSNRGIWGSRVLQSRCWIRKDGGSSETVGGNSSRRQRCCRSSTLATTAGGNGSFIASISCSHKLDDDGGERSWVWWMEEVAVTTIFVGGGKSSSGRGLVRQPYDTSSLFRLTGKDEGRDGVGYGMRFDGDSR</sequence>
<dbReference type="EMBL" id="OX465079">
    <property type="protein sequence ID" value="CAI9277354.1"/>
    <property type="molecule type" value="Genomic_DNA"/>
</dbReference>
<gene>
    <name evidence="1" type="ORF">LSALG_LOCUS17286</name>
</gene>
<evidence type="ECO:0000313" key="1">
    <source>
        <dbReference type="EMBL" id="CAI9277354.1"/>
    </source>
</evidence>
<reference evidence="1" key="1">
    <citation type="submission" date="2023-04" db="EMBL/GenBank/DDBJ databases">
        <authorList>
            <person name="Vijverberg K."/>
            <person name="Xiong W."/>
            <person name="Schranz E."/>
        </authorList>
    </citation>
    <scope>NUCLEOTIDE SEQUENCE</scope>
</reference>
<name>A0AA35YNY4_LACSI</name>
<dbReference type="AlphaFoldDB" id="A0AA35YNY4"/>
<proteinExistence type="predicted"/>
<protein>
    <submittedName>
        <fullName evidence="1">Uncharacterized protein</fullName>
    </submittedName>
</protein>
<keyword evidence="2" id="KW-1185">Reference proteome</keyword>
<dbReference type="Proteomes" id="UP001177003">
    <property type="component" value="Chromosome 3"/>
</dbReference>
<organism evidence="1 2">
    <name type="scientific">Lactuca saligna</name>
    <name type="common">Willowleaf lettuce</name>
    <dbReference type="NCBI Taxonomy" id="75948"/>
    <lineage>
        <taxon>Eukaryota</taxon>
        <taxon>Viridiplantae</taxon>
        <taxon>Streptophyta</taxon>
        <taxon>Embryophyta</taxon>
        <taxon>Tracheophyta</taxon>
        <taxon>Spermatophyta</taxon>
        <taxon>Magnoliopsida</taxon>
        <taxon>eudicotyledons</taxon>
        <taxon>Gunneridae</taxon>
        <taxon>Pentapetalae</taxon>
        <taxon>asterids</taxon>
        <taxon>campanulids</taxon>
        <taxon>Asterales</taxon>
        <taxon>Asteraceae</taxon>
        <taxon>Cichorioideae</taxon>
        <taxon>Cichorieae</taxon>
        <taxon>Lactucinae</taxon>
        <taxon>Lactuca</taxon>
    </lineage>
</organism>
<accession>A0AA35YNY4</accession>
<evidence type="ECO:0000313" key="2">
    <source>
        <dbReference type="Proteomes" id="UP001177003"/>
    </source>
</evidence>